<evidence type="ECO:0000256" key="10">
    <source>
        <dbReference type="PROSITE-ProRule" id="PRU00176"/>
    </source>
</evidence>
<dbReference type="InterPro" id="IPR035979">
    <property type="entry name" value="RBD_domain_sf"/>
</dbReference>
<dbReference type="SUPFAM" id="SSF54928">
    <property type="entry name" value="RNA-binding domain, RBD"/>
    <property type="match status" value="1"/>
</dbReference>
<proteinExistence type="inferred from homology"/>
<evidence type="ECO:0000256" key="2">
    <source>
        <dbReference type="ARBA" id="ARBA00007243"/>
    </source>
</evidence>
<dbReference type="AlphaFoldDB" id="A0AAD5TD05"/>
<feature type="compositionally biased region" description="Basic and acidic residues" evidence="11">
    <location>
        <begin position="122"/>
        <end position="139"/>
    </location>
</feature>
<dbReference type="SMART" id="SM00360">
    <property type="entry name" value="RRM"/>
    <property type="match status" value="2"/>
</dbReference>
<dbReference type="PANTHER" id="PTHR10501">
    <property type="entry name" value="U1 SMALL NUCLEAR RIBONUCLEOPROTEIN A/U2 SMALL NUCLEAR RIBONUCLEOPROTEIN B"/>
    <property type="match status" value="1"/>
</dbReference>
<keyword evidence="8" id="KW-0539">Nucleus</keyword>
<evidence type="ECO:0000313" key="13">
    <source>
        <dbReference type="EMBL" id="KAJ3168776.1"/>
    </source>
</evidence>
<dbReference type="Proteomes" id="UP001212152">
    <property type="component" value="Unassembled WGS sequence"/>
</dbReference>
<keyword evidence="9" id="KW-0687">Ribonucleoprotein</keyword>
<organism evidence="13 14">
    <name type="scientific">Geranomyces variabilis</name>
    <dbReference type="NCBI Taxonomy" id="109894"/>
    <lineage>
        <taxon>Eukaryota</taxon>
        <taxon>Fungi</taxon>
        <taxon>Fungi incertae sedis</taxon>
        <taxon>Chytridiomycota</taxon>
        <taxon>Chytridiomycota incertae sedis</taxon>
        <taxon>Chytridiomycetes</taxon>
        <taxon>Spizellomycetales</taxon>
        <taxon>Powellomycetaceae</taxon>
        <taxon>Geranomyces</taxon>
    </lineage>
</organism>
<evidence type="ECO:0000313" key="14">
    <source>
        <dbReference type="Proteomes" id="UP001212152"/>
    </source>
</evidence>
<name>A0AAD5TD05_9FUNG</name>
<dbReference type="GO" id="GO:0008380">
    <property type="term" value="P:RNA splicing"/>
    <property type="evidence" value="ECO:0007669"/>
    <property type="project" value="UniProtKB-KW"/>
</dbReference>
<keyword evidence="5" id="KW-0677">Repeat</keyword>
<gene>
    <name evidence="13" type="ORF">HDU87_000935</name>
</gene>
<evidence type="ECO:0000256" key="5">
    <source>
        <dbReference type="ARBA" id="ARBA00022737"/>
    </source>
</evidence>
<sequence length="239" mass="26054">MTTILPNQTLYIKGLDDKIQKEELRRSLYYLFSQHGPILDVVALKTQKMRGQAFVVFRDITDATTAMRALQGFPFYSQIMNISYAKGKSNVIKMKEGVYVGTSQPSAPAGPTAEPAPTGTKRPHEAEDAGAAKRTKGDDAADEAEPDSTTDAAATASRTENPPNRILFLSNLPESVSEDALAMLFQEYPGFKEVRLVPGKTGIAFVEYETDIQADTAKGVLHGFKLAPTVEMGVEFAKM</sequence>
<keyword evidence="4" id="KW-0747">Spliceosome</keyword>
<evidence type="ECO:0000256" key="1">
    <source>
        <dbReference type="ARBA" id="ARBA00004123"/>
    </source>
</evidence>
<dbReference type="GO" id="GO:0030532">
    <property type="term" value="C:small nuclear ribonucleoprotein complex"/>
    <property type="evidence" value="ECO:0007669"/>
    <property type="project" value="UniProtKB-ARBA"/>
</dbReference>
<evidence type="ECO:0000256" key="4">
    <source>
        <dbReference type="ARBA" id="ARBA00022728"/>
    </source>
</evidence>
<comment type="caution">
    <text evidence="13">The sequence shown here is derived from an EMBL/GenBank/DDBJ whole genome shotgun (WGS) entry which is preliminary data.</text>
</comment>
<keyword evidence="7" id="KW-0508">mRNA splicing</keyword>
<dbReference type="EMBL" id="JADGJQ010000115">
    <property type="protein sequence ID" value="KAJ3168776.1"/>
    <property type="molecule type" value="Genomic_DNA"/>
</dbReference>
<dbReference type="GO" id="GO:0006397">
    <property type="term" value="P:mRNA processing"/>
    <property type="evidence" value="ECO:0007669"/>
    <property type="project" value="UniProtKB-KW"/>
</dbReference>
<feature type="compositionally biased region" description="Low complexity" evidence="11">
    <location>
        <begin position="107"/>
        <end position="120"/>
    </location>
</feature>
<evidence type="ECO:0000256" key="7">
    <source>
        <dbReference type="ARBA" id="ARBA00023187"/>
    </source>
</evidence>
<accession>A0AAD5TD05</accession>
<reference evidence="13" key="1">
    <citation type="submission" date="2020-05" db="EMBL/GenBank/DDBJ databases">
        <title>Phylogenomic resolution of chytrid fungi.</title>
        <authorList>
            <person name="Stajich J.E."/>
            <person name="Amses K."/>
            <person name="Simmons R."/>
            <person name="Seto K."/>
            <person name="Myers J."/>
            <person name="Bonds A."/>
            <person name="Quandt C.A."/>
            <person name="Barry K."/>
            <person name="Liu P."/>
            <person name="Grigoriev I."/>
            <person name="Longcore J.E."/>
            <person name="James T.Y."/>
        </authorList>
    </citation>
    <scope>NUCLEOTIDE SEQUENCE</scope>
    <source>
        <strain evidence="13">JEL0379</strain>
    </source>
</reference>
<evidence type="ECO:0000256" key="11">
    <source>
        <dbReference type="SAM" id="MobiDB-lite"/>
    </source>
</evidence>
<evidence type="ECO:0000256" key="6">
    <source>
        <dbReference type="ARBA" id="ARBA00022884"/>
    </source>
</evidence>
<dbReference type="InterPro" id="IPR000504">
    <property type="entry name" value="RRM_dom"/>
</dbReference>
<dbReference type="CDD" id="cd12246">
    <property type="entry name" value="RRM1_U1A_like"/>
    <property type="match status" value="1"/>
</dbReference>
<evidence type="ECO:0000256" key="8">
    <source>
        <dbReference type="ARBA" id="ARBA00023242"/>
    </source>
</evidence>
<dbReference type="GO" id="GO:0005681">
    <property type="term" value="C:spliceosomal complex"/>
    <property type="evidence" value="ECO:0007669"/>
    <property type="project" value="UniProtKB-KW"/>
</dbReference>
<keyword evidence="6 10" id="KW-0694">RNA-binding</keyword>
<feature type="domain" description="RRM" evidence="12">
    <location>
        <begin position="165"/>
        <end position="239"/>
    </location>
</feature>
<feature type="domain" description="RRM" evidence="12">
    <location>
        <begin position="8"/>
        <end position="87"/>
    </location>
</feature>
<dbReference type="FunFam" id="3.30.70.330:FF:000029">
    <property type="entry name" value="U2 small nuclear ribonucleoprotein B"/>
    <property type="match status" value="1"/>
</dbReference>
<dbReference type="Pfam" id="PF00076">
    <property type="entry name" value="RRM_1"/>
    <property type="match status" value="2"/>
</dbReference>
<evidence type="ECO:0000256" key="3">
    <source>
        <dbReference type="ARBA" id="ARBA00022664"/>
    </source>
</evidence>
<dbReference type="Gene3D" id="3.30.70.330">
    <property type="match status" value="2"/>
</dbReference>
<dbReference type="InterPro" id="IPR012677">
    <property type="entry name" value="Nucleotide-bd_a/b_plait_sf"/>
</dbReference>
<comment type="subcellular location">
    <subcellularLocation>
        <location evidence="1">Nucleus</location>
    </subcellularLocation>
</comment>
<dbReference type="GO" id="GO:0003723">
    <property type="term" value="F:RNA binding"/>
    <property type="evidence" value="ECO:0007669"/>
    <property type="project" value="UniProtKB-UniRule"/>
</dbReference>
<keyword evidence="14" id="KW-1185">Reference proteome</keyword>
<protein>
    <recommendedName>
        <fullName evidence="12">RRM domain-containing protein</fullName>
    </recommendedName>
</protein>
<keyword evidence="3" id="KW-0507">mRNA processing</keyword>
<comment type="similarity">
    <text evidence="2">Belongs to the RRM U1 A/B'' family.</text>
</comment>
<dbReference type="FunFam" id="3.30.70.330:FF:000039">
    <property type="entry name" value="U1 small nuclear ribonucleoprotein A"/>
    <property type="match status" value="1"/>
</dbReference>
<feature type="region of interest" description="Disordered" evidence="11">
    <location>
        <begin position="103"/>
        <end position="165"/>
    </location>
</feature>
<dbReference type="PROSITE" id="PS50102">
    <property type="entry name" value="RRM"/>
    <property type="match status" value="2"/>
</dbReference>
<evidence type="ECO:0000259" key="12">
    <source>
        <dbReference type="PROSITE" id="PS50102"/>
    </source>
</evidence>
<evidence type="ECO:0000256" key="9">
    <source>
        <dbReference type="ARBA" id="ARBA00023274"/>
    </source>
</evidence>